<dbReference type="FunFam" id="3.10.129.110:FF:000001">
    <property type="entry name" value="Sterigmatocystin biosynthesis polyketide synthase"/>
    <property type="match status" value="1"/>
</dbReference>
<feature type="domain" description="Carrier" evidence="6">
    <location>
        <begin position="1771"/>
        <end position="1845"/>
    </location>
</feature>
<dbReference type="GO" id="GO:0006633">
    <property type="term" value="P:fatty acid biosynthetic process"/>
    <property type="evidence" value="ECO:0007669"/>
    <property type="project" value="InterPro"/>
</dbReference>
<dbReference type="InterPro" id="IPR014043">
    <property type="entry name" value="Acyl_transferase_dom"/>
</dbReference>
<gene>
    <name evidence="9" type="ORF">FH972_026227</name>
</gene>
<dbReference type="InterPro" id="IPR020806">
    <property type="entry name" value="PKS_PP-bd"/>
</dbReference>
<dbReference type="GO" id="GO:0004312">
    <property type="term" value="F:fatty acid synthase activity"/>
    <property type="evidence" value="ECO:0007669"/>
    <property type="project" value="TreeGrafter"/>
</dbReference>
<evidence type="ECO:0000259" key="8">
    <source>
        <dbReference type="PROSITE" id="PS52019"/>
    </source>
</evidence>
<dbReference type="InterPro" id="IPR020841">
    <property type="entry name" value="PKS_Beta-ketoAc_synthase_dom"/>
</dbReference>
<dbReference type="SUPFAM" id="SSF47336">
    <property type="entry name" value="ACP-like"/>
    <property type="match status" value="2"/>
</dbReference>
<dbReference type="InterPro" id="IPR032088">
    <property type="entry name" value="SAT"/>
</dbReference>
<dbReference type="InterPro" id="IPR018201">
    <property type="entry name" value="Ketoacyl_synth_AS"/>
</dbReference>
<evidence type="ECO:0000313" key="9">
    <source>
        <dbReference type="EMBL" id="KAB8659338.1"/>
    </source>
</evidence>
<dbReference type="Pfam" id="PF14765">
    <property type="entry name" value="PS-DH"/>
    <property type="match status" value="1"/>
</dbReference>
<dbReference type="PROSITE" id="PS52019">
    <property type="entry name" value="PKS_MFAS_DH"/>
    <property type="match status" value="1"/>
</dbReference>
<dbReference type="InterPro" id="IPR036736">
    <property type="entry name" value="ACP-like_sf"/>
</dbReference>
<dbReference type="Gene3D" id="1.10.1200.10">
    <property type="entry name" value="ACP-like"/>
    <property type="match status" value="2"/>
</dbReference>
<keyword evidence="2" id="KW-0597">Phosphoprotein</keyword>
<dbReference type="InterPro" id="IPR042104">
    <property type="entry name" value="PKS_dehydratase_sf"/>
</dbReference>
<dbReference type="SUPFAM" id="SSF55048">
    <property type="entry name" value="Probable ACP-binding domain of malonyl-CoA ACP transacylase"/>
    <property type="match status" value="1"/>
</dbReference>
<dbReference type="PANTHER" id="PTHR43775:SF37">
    <property type="entry name" value="SI:DKEY-61P9.11"/>
    <property type="match status" value="1"/>
</dbReference>
<name>A0A5N6L3B9_9ROSI</name>
<dbReference type="Gene3D" id="3.10.129.110">
    <property type="entry name" value="Polyketide synthase dehydratase"/>
    <property type="match status" value="1"/>
</dbReference>
<dbReference type="GO" id="GO:0044550">
    <property type="term" value="P:secondary metabolite biosynthetic process"/>
    <property type="evidence" value="ECO:0007669"/>
    <property type="project" value="TreeGrafter"/>
</dbReference>
<dbReference type="PROSITE" id="PS52004">
    <property type="entry name" value="KS3_2"/>
    <property type="match status" value="1"/>
</dbReference>
<dbReference type="SMART" id="SM00825">
    <property type="entry name" value="PKS_KS"/>
    <property type="match status" value="1"/>
</dbReference>
<dbReference type="PROSITE" id="PS50075">
    <property type="entry name" value="CARRIER"/>
    <property type="match status" value="2"/>
</dbReference>
<feature type="domain" description="Carrier" evidence="6">
    <location>
        <begin position="1646"/>
        <end position="1720"/>
    </location>
</feature>
<dbReference type="EMBL" id="VIBQ01000082">
    <property type="protein sequence ID" value="KAB8659338.1"/>
    <property type="molecule type" value="Genomic_DNA"/>
</dbReference>
<evidence type="ECO:0000256" key="1">
    <source>
        <dbReference type="ARBA" id="ARBA00022450"/>
    </source>
</evidence>
<dbReference type="InterPro" id="IPR016035">
    <property type="entry name" value="Acyl_Trfase/lysoPLipase"/>
</dbReference>
<dbReference type="GO" id="GO:0004315">
    <property type="term" value="F:3-oxoacyl-[acyl-carrier-protein] synthase activity"/>
    <property type="evidence" value="ECO:0007669"/>
    <property type="project" value="InterPro"/>
</dbReference>
<dbReference type="InterPro" id="IPR014031">
    <property type="entry name" value="Ketoacyl_synth_C"/>
</dbReference>
<dbReference type="InterPro" id="IPR030918">
    <property type="entry name" value="PT_fungal_PKS"/>
</dbReference>
<dbReference type="Pfam" id="PF02801">
    <property type="entry name" value="Ketoacyl-synt_C"/>
    <property type="match status" value="1"/>
</dbReference>
<feature type="region of interest" description="C-terminal hotdog fold" evidence="4">
    <location>
        <begin position="1449"/>
        <end position="1596"/>
    </location>
</feature>
<dbReference type="Gene3D" id="3.40.366.10">
    <property type="entry name" value="Malonyl-Coenzyme A Acyl Carrier Protein, domain 2"/>
    <property type="match status" value="2"/>
</dbReference>
<dbReference type="InterPro" id="IPR001227">
    <property type="entry name" value="Ac_transferase_dom_sf"/>
</dbReference>
<dbReference type="PANTHER" id="PTHR43775">
    <property type="entry name" value="FATTY ACID SYNTHASE"/>
    <property type="match status" value="1"/>
</dbReference>
<dbReference type="InterPro" id="IPR049551">
    <property type="entry name" value="PKS_DH_C"/>
</dbReference>
<evidence type="ECO:0000256" key="2">
    <source>
        <dbReference type="ARBA" id="ARBA00022553"/>
    </source>
</evidence>
<feature type="compositionally biased region" description="Acidic residues" evidence="5">
    <location>
        <begin position="1734"/>
        <end position="1745"/>
    </location>
</feature>
<dbReference type="SUPFAM" id="SSF53901">
    <property type="entry name" value="Thiolase-like"/>
    <property type="match status" value="1"/>
</dbReference>
<dbReference type="Pfam" id="PF00550">
    <property type="entry name" value="PP-binding"/>
    <property type="match status" value="2"/>
</dbReference>
<dbReference type="Gene3D" id="3.30.70.3290">
    <property type="match status" value="1"/>
</dbReference>
<keyword evidence="3" id="KW-0808">Transferase</keyword>
<dbReference type="InterPro" id="IPR006162">
    <property type="entry name" value="Ppantetheine_attach_site"/>
</dbReference>
<dbReference type="Pfam" id="PF22621">
    <property type="entry name" value="CurL-like_PKS_C"/>
    <property type="match status" value="1"/>
</dbReference>
<keyword evidence="1" id="KW-0596">Phosphopantetheine</keyword>
<dbReference type="InterPro" id="IPR016036">
    <property type="entry name" value="Malonyl_transacylase_ACP-bd"/>
</dbReference>
<dbReference type="Pfam" id="PF16073">
    <property type="entry name" value="SAT"/>
    <property type="match status" value="1"/>
</dbReference>
<dbReference type="FunFam" id="3.40.50.1820:FF:000116">
    <property type="entry name" value="Sterigmatocystin biosynthesis polyketide synthase"/>
    <property type="match status" value="1"/>
</dbReference>
<dbReference type="Gene3D" id="3.40.50.1820">
    <property type="entry name" value="alpha/beta hydrolase"/>
    <property type="match status" value="1"/>
</dbReference>
<dbReference type="OrthoDB" id="515223at2759"/>
<dbReference type="InterPro" id="IPR029058">
    <property type="entry name" value="AB_hydrolase_fold"/>
</dbReference>
<evidence type="ECO:0000259" key="7">
    <source>
        <dbReference type="PROSITE" id="PS52004"/>
    </source>
</evidence>
<dbReference type="SUPFAM" id="SSF52151">
    <property type="entry name" value="FabD/lysophospholipase-like"/>
    <property type="match status" value="1"/>
</dbReference>
<feature type="region of interest" description="Disordered" evidence="5">
    <location>
        <begin position="2077"/>
        <end position="2097"/>
    </location>
</feature>
<dbReference type="Gene3D" id="3.40.47.10">
    <property type="match status" value="1"/>
</dbReference>
<dbReference type="InterPro" id="IPR049900">
    <property type="entry name" value="PKS_mFAS_DH"/>
</dbReference>
<proteinExistence type="predicted"/>
<dbReference type="InterPro" id="IPR001031">
    <property type="entry name" value="Thioesterase"/>
</dbReference>
<dbReference type="FunFam" id="1.10.1200.10:FF:000011">
    <property type="entry name" value="Sterigmatocystin biosynthesis polyketide synthase"/>
    <property type="match status" value="1"/>
</dbReference>
<dbReference type="InterPro" id="IPR009081">
    <property type="entry name" value="PP-bd_ACP"/>
</dbReference>
<sequence>MDLLLFGDQTADQSELLRTCLLRKNNAVLVSFLERAGVVLQEEVRALPQLRRQRVPNFLTISNLVDRYFEAGIRLPEIDTALLTISQLSHYLGYFDEHPHEIPNIQETRFVGLCTGLFAAAAVASARSLSELIPIAVETVRIAFRTGTCVGIAKDDLQNADDGSSTWSTIITATPEKLAQGSIDDFHKNNSIPKPSRAYVSAVSTMAVTISGPPQTTKKLFQSSEALKHTHRVPISIYAPFHAAHLFSSSDVDEIIGNTANHMLQQFHPLGAVHSAATGLCYQTDSTYNLMRCIVDEVIRSPVRWDRILEEVVTEITSAKSLTCRITALGNSNVVNSLVTALKSGGQDSILVKDHSSWEETPSGTKGRPQNDKIAIVGMSGRFPDASSHEALWDLLMKGLDVHKEIPADRFDAKAHFDPSGKGRNKSHTPYGCFIPEPGLFDPRFFNMSPREAAQTDPMGRLALVTAYEALEMSGYVPNRTPSTNASRIGTFYGQTSDDWREINAAEDIDTYFITGGVRAFAPGRINYYFKFSGPSFSVDTACSSSTAAIQLACTSLWAGDVDTACAGGMNVLTNPDIFSGLSKGQFLSKTGSCKTYDNDADGYCRGDGVATVILKRYEDAIADKDCILGCILSAGTNHSAEAVSITHPHAGAQEFLYKRVLADAGVDAHDVEYVEMHGTGTQAGDGIEMTSVTNVFAPRHRRRRPDQPLHLGALKANIGHGEASSGISSMIKVLMMMQHNYIPPNVGIKGIMNKSFPTDLQERNVHIPTSQVSIPRHGALKRKFFLNNFSAAGGNTAILMEDPPLRSTPTTTDPRSHHIVTVTARSIFSLKQNIHALAQCLEKDANMMLPSLSYTTTARRLQHNYRVSFTATDISQVRASLLAQIRDTYNPVPTAATPVAFVFTGQGCQYTGIAQSLYQDLSSFKQDIDRLNDLALSQSFPSFLPLVTGTSSVEHLSPVEVQLGLTCIQIALARMWMSWGLKPQCVVGHSLGEYAALHVAGVISASDTIHLVGSRAELLVSKCDEFSHGMLAIRADEETIVNLLGPNMTEIACKNGPEDIVLCGTLEKMTTANEILSAHGTKSTLLKVPFAFHSEQIEAIKDDFETLAASVTFSRPEIPVLSPLTGQVILDTGIIGSSYLARHAREAVDFNAAIVNGRKSGVISEKTTWLEIGAHPVCSGMIRASLSGTVTATPSLRRGESAWKIISGTMCTLHLAGVHINFDEYHRQFNDAHELLVLPVYRFDNKNYWLTYHNNWTLTKGQNTLPTAEHSAKSKTPVYFSTSCHHIVKEKLHANSGLVVFQTNLSDAKLATAMSGHMVNQNPLCPSTLYADQALVAADHLYKQLRPTASQIGLNVCSMEVSKSLVVDFPPPPAGQHMQIEALADLETNEVTVKYRSVSPEGKALVDHAHCRVQYEDLEQWKENWIMTSYLVKNQIETLKKRVATGEAHKVLRNMAYKLFKSFVDYSPPYRGMSEVIFDSQEAEGTAVVKFQSDESLGKYVCAPIWIDSLAHLSGFICNGTDLIDSDRYVYISHGWSSLRLSREFSQEKTYQTYVRMHPRPGNVRAGDVYIFEGDDIVGVVGGLKFQQLERRLMNIMLPPPKGIPSTSVVSAGPSKASTMPTPKVPILATRKISQQATTPNKSEATISSKAMIIVAEECEIDMSELVDDAEFENLGVDSLLSLTISARLREDLDLDIPPNLFVDQPSVRDLKKYLSQFESAAIPDSNSSTSETESDNLETDSDDTLPSTPPSVSDGFNGQELAKNGPSKATNDSIVQCIVAEALGVEVSELAENTDLSEMGLDSLMALTVLSDLREQTGQDLSATFFSDKKTIKDIEVGMGYKPKTTFQEPKLEVYSKSRRPTHREEANETLLDQVNAKLEYPLTNSSEYPKATSVVLQGNIKTARKKLFLFPDGSGSATSYTSIGKVDPDVCVLGLNCPFMKTPRQFTIGITGVSALYLNEVKRRQPEGPYFIGGWSAGGVIAYEVCHQLLSQNQQVEKLILIDSPCPVNLEPLPARLHQFFDEIGLLGTGGKGTSPDWLLLHFESSIKALDEYDPKPLPRGSVPDTFALWATKGVCGEPNDPRPPPSDDEDPKPMKWLLDNRTDFGHNGWGELLRGSIQFDTINANHFTMMTDQFVSYISWVSITQFTLLTLLIGHTDGCYDKKRPWYGIMPPTKITSNSIFVLASPQEPQPHISLSLHMPCSIFRLARPGRTSSLKVELDICSCFRIL</sequence>
<dbReference type="Pfam" id="PF00109">
    <property type="entry name" value="ketoacyl-synt"/>
    <property type="match status" value="1"/>
</dbReference>
<dbReference type="InterPro" id="IPR016039">
    <property type="entry name" value="Thiolase-like"/>
</dbReference>
<dbReference type="PROSITE" id="PS00012">
    <property type="entry name" value="PHOSPHOPANTETHEINE"/>
    <property type="match status" value="1"/>
</dbReference>
<reference evidence="9 10" key="1">
    <citation type="submission" date="2019-06" db="EMBL/GenBank/DDBJ databases">
        <title>A chromosomal-level reference genome of Carpinus fangiana (Coryloideae, Betulaceae).</title>
        <authorList>
            <person name="Yang X."/>
            <person name="Wang Z."/>
            <person name="Zhang L."/>
            <person name="Hao G."/>
            <person name="Liu J."/>
            <person name="Yang Y."/>
        </authorList>
    </citation>
    <scope>NUCLEOTIDE SEQUENCE [LARGE SCALE GENOMIC DNA]</scope>
    <source>
        <strain evidence="9">Cfa_2016G</strain>
        <tissue evidence="9">Leaf</tissue>
    </source>
</reference>
<evidence type="ECO:0000256" key="3">
    <source>
        <dbReference type="ARBA" id="ARBA00022679"/>
    </source>
</evidence>
<evidence type="ECO:0000259" key="6">
    <source>
        <dbReference type="PROSITE" id="PS50075"/>
    </source>
</evidence>
<feature type="active site" description="Proton acceptor; for dehydratase activity" evidence="4">
    <location>
        <position position="1318"/>
    </location>
</feature>
<protein>
    <recommendedName>
        <fullName evidence="11">Carrier domain-containing protein</fullName>
    </recommendedName>
</protein>
<dbReference type="Pfam" id="PF00698">
    <property type="entry name" value="Acyl_transf_1"/>
    <property type="match status" value="1"/>
</dbReference>
<dbReference type="CDD" id="cd00833">
    <property type="entry name" value="PKS"/>
    <property type="match status" value="1"/>
</dbReference>
<dbReference type="Proteomes" id="UP000327013">
    <property type="component" value="Unassembled WGS sequence"/>
</dbReference>
<feature type="region of interest" description="N-terminal hotdog fold" evidence="4">
    <location>
        <begin position="1286"/>
        <end position="1421"/>
    </location>
</feature>
<evidence type="ECO:0000313" key="10">
    <source>
        <dbReference type="Proteomes" id="UP000327013"/>
    </source>
</evidence>
<dbReference type="InterPro" id="IPR050091">
    <property type="entry name" value="PKS_NRPS_Biosynth_Enz"/>
</dbReference>
<dbReference type="SMART" id="SM00823">
    <property type="entry name" value="PKS_PP"/>
    <property type="match status" value="2"/>
</dbReference>
<dbReference type="SMART" id="SM00827">
    <property type="entry name" value="PKS_AT"/>
    <property type="match status" value="1"/>
</dbReference>
<dbReference type="GO" id="GO:0031177">
    <property type="term" value="F:phosphopantetheine binding"/>
    <property type="evidence" value="ECO:0007669"/>
    <property type="project" value="InterPro"/>
</dbReference>
<dbReference type="InterPro" id="IPR014030">
    <property type="entry name" value="Ketoacyl_synth_N"/>
</dbReference>
<dbReference type="SUPFAM" id="SSF53474">
    <property type="entry name" value="alpha/beta-Hydrolases"/>
    <property type="match status" value="1"/>
</dbReference>
<accession>A0A5N6L3B9</accession>
<evidence type="ECO:0000256" key="5">
    <source>
        <dbReference type="SAM" id="MobiDB-lite"/>
    </source>
</evidence>
<dbReference type="Pfam" id="PF00975">
    <property type="entry name" value="Thioesterase"/>
    <property type="match status" value="1"/>
</dbReference>
<dbReference type="NCBIfam" id="TIGR04532">
    <property type="entry name" value="PT_fungal_PKS"/>
    <property type="match status" value="1"/>
</dbReference>
<keyword evidence="10" id="KW-1185">Reference proteome</keyword>
<organism evidence="9 10">
    <name type="scientific">Carpinus fangiana</name>
    <dbReference type="NCBI Taxonomy" id="176857"/>
    <lineage>
        <taxon>Eukaryota</taxon>
        <taxon>Viridiplantae</taxon>
        <taxon>Streptophyta</taxon>
        <taxon>Embryophyta</taxon>
        <taxon>Tracheophyta</taxon>
        <taxon>Spermatophyta</taxon>
        <taxon>Magnoliopsida</taxon>
        <taxon>eudicotyledons</taxon>
        <taxon>Gunneridae</taxon>
        <taxon>Pentapetalae</taxon>
        <taxon>rosids</taxon>
        <taxon>fabids</taxon>
        <taxon>Fagales</taxon>
        <taxon>Betulaceae</taxon>
        <taxon>Carpinus</taxon>
    </lineage>
</organism>
<dbReference type="PROSITE" id="PS00606">
    <property type="entry name" value="KS3_1"/>
    <property type="match status" value="1"/>
</dbReference>
<comment type="caution">
    <text evidence="9">The sequence shown here is derived from an EMBL/GenBank/DDBJ whole genome shotgun (WGS) entry which is preliminary data.</text>
</comment>
<feature type="active site" description="Proton donor; for dehydratase activity" evidence="4">
    <location>
        <position position="1509"/>
    </location>
</feature>
<feature type="domain" description="Ketosynthase family 3 (KS3)" evidence="7">
    <location>
        <begin position="371"/>
        <end position="803"/>
    </location>
</feature>
<feature type="region of interest" description="Disordered" evidence="5">
    <location>
        <begin position="1723"/>
        <end position="1771"/>
    </location>
</feature>
<feature type="domain" description="PKS/mFAS DH" evidence="8">
    <location>
        <begin position="1286"/>
        <end position="1596"/>
    </location>
</feature>
<evidence type="ECO:0008006" key="11">
    <source>
        <dbReference type="Google" id="ProtNLM"/>
    </source>
</evidence>
<evidence type="ECO:0000256" key="4">
    <source>
        <dbReference type="PROSITE-ProRule" id="PRU01363"/>
    </source>
</evidence>